<dbReference type="Gene3D" id="3.90.550.10">
    <property type="entry name" value="Spore Coat Polysaccharide Biosynthesis Protein SpsA, Chain A"/>
    <property type="match status" value="1"/>
</dbReference>
<proteinExistence type="predicted"/>
<reference evidence="1" key="1">
    <citation type="submission" date="2023-06" db="EMBL/GenBank/DDBJ databases">
        <authorList>
            <person name="Jiang Y."/>
            <person name="Liu Q."/>
        </authorList>
    </citation>
    <scope>NUCLEOTIDE SEQUENCE</scope>
    <source>
        <strain evidence="1">CGMCC 1.12089</strain>
    </source>
</reference>
<dbReference type="InterPro" id="IPR029044">
    <property type="entry name" value="Nucleotide-diphossugar_trans"/>
</dbReference>
<accession>A0ABT7N5N4</accession>
<dbReference type="RefSeq" id="WP_286658352.1">
    <property type="nucleotide sequence ID" value="NZ_JASZYV010000001.1"/>
</dbReference>
<gene>
    <name evidence="1" type="ORF">QTH91_01940</name>
</gene>
<evidence type="ECO:0000313" key="1">
    <source>
        <dbReference type="EMBL" id="MDM0043233.1"/>
    </source>
</evidence>
<sequence length="309" mass="35227">MKISLCTLYEGHYHYGVAALANSLLNSGYAGELFVGFRGPLPNWAAQHPGWNAAQSTLELSDRFSLRFLPQTTAIFFTYYKAHFMHEVMQVHSPDADTVAYIDPDIVLKCNWVDVDAWFHDGIGLIEDVNWNFPSRHPKRLMWKNWFAQHGVHEVKALDRYYNAGFLSVPREHAEFLVLLDRLCMMILDYNEGHKHIKAGEAADLFHSTDQDAMNFALGVYQAPLNTAGCEAMDFSSGGFYFSHAIGYSKPWLGRHLRLALRGWPPSNATKAYYRYANNPIQVFSGFTFAIRRLSLWVASAMGRVYRKA</sequence>
<dbReference type="SUPFAM" id="SSF53448">
    <property type="entry name" value="Nucleotide-diphospho-sugar transferases"/>
    <property type="match status" value="1"/>
</dbReference>
<organism evidence="1 2">
    <name type="scientific">Variovorax dokdonensis</name>
    <dbReference type="NCBI Taxonomy" id="344883"/>
    <lineage>
        <taxon>Bacteria</taxon>
        <taxon>Pseudomonadati</taxon>
        <taxon>Pseudomonadota</taxon>
        <taxon>Betaproteobacteria</taxon>
        <taxon>Burkholderiales</taxon>
        <taxon>Comamonadaceae</taxon>
        <taxon>Variovorax</taxon>
    </lineage>
</organism>
<evidence type="ECO:0000313" key="2">
    <source>
        <dbReference type="Proteomes" id="UP001174908"/>
    </source>
</evidence>
<dbReference type="EMBL" id="JASZYV010000001">
    <property type="protein sequence ID" value="MDM0043233.1"/>
    <property type="molecule type" value="Genomic_DNA"/>
</dbReference>
<keyword evidence="2" id="KW-1185">Reference proteome</keyword>
<dbReference type="Proteomes" id="UP001174908">
    <property type="component" value="Unassembled WGS sequence"/>
</dbReference>
<comment type="caution">
    <text evidence="1">The sequence shown here is derived from an EMBL/GenBank/DDBJ whole genome shotgun (WGS) entry which is preliminary data.</text>
</comment>
<name>A0ABT7N5N4_9BURK</name>
<protein>
    <submittedName>
        <fullName evidence="1">Uncharacterized protein</fullName>
    </submittedName>
</protein>